<name>A0ABY4WMP9_9BACL</name>
<dbReference type="Gene3D" id="3.10.105.10">
    <property type="entry name" value="Dipeptide-binding Protein, Domain 3"/>
    <property type="match status" value="1"/>
</dbReference>
<organism evidence="2 3">
    <name type="scientific">Brevibacillus ruminantium</name>
    <dbReference type="NCBI Taxonomy" id="2950604"/>
    <lineage>
        <taxon>Bacteria</taxon>
        <taxon>Bacillati</taxon>
        <taxon>Bacillota</taxon>
        <taxon>Bacilli</taxon>
        <taxon>Bacillales</taxon>
        <taxon>Paenibacillaceae</taxon>
        <taxon>Brevibacillus</taxon>
    </lineage>
</organism>
<dbReference type="EMBL" id="CP098755">
    <property type="protein sequence ID" value="USG67403.1"/>
    <property type="molecule type" value="Genomic_DNA"/>
</dbReference>
<keyword evidence="3" id="KW-1185">Reference proteome</keyword>
<dbReference type="SUPFAM" id="SSF53850">
    <property type="entry name" value="Periplasmic binding protein-like II"/>
    <property type="match status" value="1"/>
</dbReference>
<protein>
    <submittedName>
        <fullName evidence="2">ABC transporter substrate-binding protein</fullName>
    </submittedName>
</protein>
<evidence type="ECO:0000313" key="3">
    <source>
        <dbReference type="Proteomes" id="UP001056500"/>
    </source>
</evidence>
<accession>A0ABY4WMP9</accession>
<gene>
    <name evidence="2" type="ORF">NDK47_09060</name>
</gene>
<evidence type="ECO:0000259" key="1">
    <source>
        <dbReference type="Pfam" id="PF00496"/>
    </source>
</evidence>
<reference evidence="2" key="1">
    <citation type="submission" date="2022-06" db="EMBL/GenBank/DDBJ databases">
        <title>Genome sequencing of Brevibacillus sp. BB3-R1.</title>
        <authorList>
            <person name="Heo J."/>
            <person name="Lee D."/>
            <person name="Won M."/>
            <person name="Han B.-H."/>
            <person name="Hong S.-B."/>
            <person name="Kwon S.-W."/>
        </authorList>
    </citation>
    <scope>NUCLEOTIDE SEQUENCE</scope>
    <source>
        <strain evidence="2">BB3-R1</strain>
    </source>
</reference>
<dbReference type="InterPro" id="IPR000914">
    <property type="entry name" value="SBP_5_dom"/>
</dbReference>
<proteinExistence type="predicted"/>
<evidence type="ECO:0000313" key="2">
    <source>
        <dbReference type="EMBL" id="USG67403.1"/>
    </source>
</evidence>
<dbReference type="Pfam" id="PF00496">
    <property type="entry name" value="SBP_bac_5"/>
    <property type="match status" value="1"/>
</dbReference>
<dbReference type="Gene3D" id="3.40.190.10">
    <property type="entry name" value="Periplasmic binding protein-like II"/>
    <property type="match status" value="1"/>
</dbReference>
<dbReference type="RefSeq" id="WP_251874502.1">
    <property type="nucleotide sequence ID" value="NZ_CP098755.1"/>
</dbReference>
<feature type="domain" description="Solute-binding protein family 5" evidence="1">
    <location>
        <begin position="2"/>
        <end position="84"/>
    </location>
</feature>
<sequence>MDDLYFHYVTDESTRVVGITTGEYAIAFSIPFENAEQIENTPGASSFVSEGGMTTFVFNKKSGLCSNVKARQAVNAALDIEEILIPAYRESRYCTLDSGVVLPN</sequence>
<dbReference type="Proteomes" id="UP001056500">
    <property type="component" value="Chromosome"/>
</dbReference>